<dbReference type="InterPro" id="IPR013937">
    <property type="entry name" value="Sorting_nexin_C"/>
</dbReference>
<accession>A0A8C7NZR2</accession>
<dbReference type="Ensembl" id="ENSOMYT00000016750.2">
    <property type="protein sequence ID" value="ENSOMYP00000015157.2"/>
    <property type="gene ID" value="ENSOMYG00000007492.2"/>
</dbReference>
<sequence>MWQGLQTITDYKGKHTRELPSDTSLPKELNYIYARFEANNTETSMRASVVLDDCDHALRSQCDPPVEVLSDPDSINRMVLSQLEHHEGLHLRDHKGILPVLPEVGERALDEGSKGINEQASYGAIKLHKFYNKLECKCQALGSIQNNPKPNKQDMHTLKEIWAMENEHSDLQVHISLTVLHREMTFPLLEKRSSCLPSINGHSVEQTFLEQSKNKEKMLTDMRMCQSEELYSFHSPCPEHLKVMDFLTISSSFLATILENGQEEGRPSRTLLPAHRGDLRGNFKWVRKTLIGLVQVAFGKISNKQIRDTINWVLSENMLVHYINSFRDTFWPNKNEPSTTMLGQMLNIRRPRREYGSIKVFNALQETSANKNLLCILLEMFLKELCPELNREMLDQCSS</sequence>
<evidence type="ECO:0000313" key="2">
    <source>
        <dbReference type="Ensembl" id="ENSOMYP00000015157.2"/>
    </source>
</evidence>
<feature type="domain" description="Sorting nexin C-terminal" evidence="1">
    <location>
        <begin position="285"/>
        <end position="337"/>
    </location>
</feature>
<reference evidence="2" key="3">
    <citation type="submission" date="2025-09" db="UniProtKB">
        <authorList>
            <consortium name="Ensembl"/>
        </authorList>
    </citation>
    <scope>IDENTIFICATION</scope>
</reference>
<dbReference type="Proteomes" id="UP000694395">
    <property type="component" value="Chromosome 3"/>
</dbReference>
<evidence type="ECO:0000313" key="3">
    <source>
        <dbReference type="Proteomes" id="UP000694395"/>
    </source>
</evidence>
<reference evidence="2" key="1">
    <citation type="submission" date="2020-07" db="EMBL/GenBank/DDBJ databases">
        <title>A long reads based de novo assembly of the rainbow trout Arlee double haploid line genome.</title>
        <authorList>
            <person name="Gao G."/>
            <person name="Palti Y."/>
        </authorList>
    </citation>
    <scope>NUCLEOTIDE SEQUENCE [LARGE SCALE GENOMIC DNA]</scope>
</reference>
<organism evidence="2 3">
    <name type="scientific">Oncorhynchus mykiss</name>
    <name type="common">Rainbow trout</name>
    <name type="synonym">Salmo gairdneri</name>
    <dbReference type="NCBI Taxonomy" id="8022"/>
    <lineage>
        <taxon>Eukaryota</taxon>
        <taxon>Metazoa</taxon>
        <taxon>Chordata</taxon>
        <taxon>Craniata</taxon>
        <taxon>Vertebrata</taxon>
        <taxon>Euteleostomi</taxon>
        <taxon>Actinopterygii</taxon>
        <taxon>Neopterygii</taxon>
        <taxon>Teleostei</taxon>
        <taxon>Protacanthopterygii</taxon>
        <taxon>Salmoniformes</taxon>
        <taxon>Salmonidae</taxon>
        <taxon>Salmoninae</taxon>
        <taxon>Oncorhynchus</taxon>
    </lineage>
</organism>
<protein>
    <recommendedName>
        <fullName evidence="1">Sorting nexin C-terminal domain-containing protein</fullName>
    </recommendedName>
</protein>
<dbReference type="PANTHER" id="PTHR22775">
    <property type="entry name" value="SORTING NEXIN"/>
    <property type="match status" value="1"/>
</dbReference>
<evidence type="ECO:0000259" key="1">
    <source>
        <dbReference type="Pfam" id="PF08628"/>
    </source>
</evidence>
<dbReference type="AlphaFoldDB" id="A0A8C7NZR2"/>
<dbReference type="GO" id="GO:0035091">
    <property type="term" value="F:phosphatidylinositol binding"/>
    <property type="evidence" value="ECO:0007669"/>
    <property type="project" value="TreeGrafter"/>
</dbReference>
<dbReference type="PANTHER" id="PTHR22775:SF48">
    <property type="entry name" value="SORTING NEXIN-25"/>
    <property type="match status" value="1"/>
</dbReference>
<dbReference type="Pfam" id="PF08628">
    <property type="entry name" value="Nexin_C"/>
    <property type="match status" value="1"/>
</dbReference>
<dbReference type="GO" id="GO:0005768">
    <property type="term" value="C:endosome"/>
    <property type="evidence" value="ECO:0007669"/>
    <property type="project" value="TreeGrafter"/>
</dbReference>
<keyword evidence="3" id="KW-1185">Reference proteome</keyword>
<proteinExistence type="predicted"/>
<reference evidence="2" key="2">
    <citation type="submission" date="2025-08" db="UniProtKB">
        <authorList>
            <consortium name="Ensembl"/>
        </authorList>
    </citation>
    <scope>IDENTIFICATION</scope>
</reference>
<name>A0A8C7NZR2_ONCMY</name>